<organism evidence="2">
    <name type="scientific">Opuntia streptacantha</name>
    <name type="common">Prickly pear cactus</name>
    <name type="synonym">Opuntia cardona</name>
    <dbReference type="NCBI Taxonomy" id="393608"/>
    <lineage>
        <taxon>Eukaryota</taxon>
        <taxon>Viridiplantae</taxon>
        <taxon>Streptophyta</taxon>
        <taxon>Embryophyta</taxon>
        <taxon>Tracheophyta</taxon>
        <taxon>Spermatophyta</taxon>
        <taxon>Magnoliopsida</taxon>
        <taxon>eudicotyledons</taxon>
        <taxon>Gunneridae</taxon>
        <taxon>Pentapetalae</taxon>
        <taxon>Caryophyllales</taxon>
        <taxon>Cactineae</taxon>
        <taxon>Cactaceae</taxon>
        <taxon>Opuntioideae</taxon>
        <taxon>Opuntia</taxon>
    </lineage>
</organism>
<reference evidence="2" key="2">
    <citation type="submission" date="2020-07" db="EMBL/GenBank/DDBJ databases">
        <authorList>
            <person name="Vera ALvarez R."/>
            <person name="Arias-Moreno D.M."/>
            <person name="Jimenez-Jacinto V."/>
            <person name="Jimenez-Bremont J.F."/>
            <person name="Swaminathan K."/>
            <person name="Moose S.P."/>
            <person name="Guerrero-Gonzalez M.L."/>
            <person name="Marino-Ramirez L."/>
            <person name="Landsman D."/>
            <person name="Rodriguez-Kessler M."/>
            <person name="Delgado-Sanchez P."/>
        </authorList>
    </citation>
    <scope>NUCLEOTIDE SEQUENCE</scope>
    <source>
        <tissue evidence="2">Cladode</tissue>
    </source>
</reference>
<evidence type="ECO:0000256" key="1">
    <source>
        <dbReference type="SAM" id="MobiDB-lite"/>
    </source>
</evidence>
<name>A0A7C8ZSZ8_OPUST</name>
<accession>A0A7C8ZSZ8</accession>
<feature type="compositionally biased region" description="Pro residues" evidence="1">
    <location>
        <begin position="81"/>
        <end position="92"/>
    </location>
</feature>
<feature type="compositionally biased region" description="Low complexity" evidence="1">
    <location>
        <begin position="93"/>
        <end position="105"/>
    </location>
</feature>
<dbReference type="EMBL" id="GISG01158400">
    <property type="protein sequence ID" value="MBA4649115.1"/>
    <property type="molecule type" value="Transcribed_RNA"/>
</dbReference>
<evidence type="ECO:0000313" key="2">
    <source>
        <dbReference type="EMBL" id="MBA4649115.1"/>
    </source>
</evidence>
<feature type="region of interest" description="Disordered" evidence="1">
    <location>
        <begin position="13"/>
        <end position="115"/>
    </location>
</feature>
<dbReference type="AlphaFoldDB" id="A0A7C8ZSZ8"/>
<feature type="compositionally biased region" description="Basic residues" evidence="1">
    <location>
        <begin position="37"/>
        <end position="61"/>
    </location>
</feature>
<proteinExistence type="predicted"/>
<reference evidence="2" key="1">
    <citation type="journal article" date="2013" name="J. Plant Res.">
        <title>Effect of fungi and light on seed germination of three Opuntia species from semiarid lands of central Mexico.</title>
        <authorList>
            <person name="Delgado-Sanchez P."/>
            <person name="Jimenez-Bremont J.F."/>
            <person name="Guerrero-Gonzalez Mde L."/>
            <person name="Flores J."/>
        </authorList>
    </citation>
    <scope>NUCLEOTIDE SEQUENCE</scope>
    <source>
        <tissue evidence="2">Cladode</tissue>
    </source>
</reference>
<sequence>MIPQQECLSLCLRITPQNRNLKNKSRKYQKATSSTGSRRRRRTRSMRRRSRQLKPATRMRRLSPSTATWPPPETMLEPSRSPVPTPLPPAPPSLRQQRSRPSSAPLILDVLAELE</sequence>
<protein>
    <submittedName>
        <fullName evidence="2">Uncharacterized protein</fullName>
    </submittedName>
</protein>